<evidence type="ECO:0000313" key="1">
    <source>
        <dbReference type="EMBL" id="KAJ7421643.1"/>
    </source>
</evidence>
<comment type="caution">
    <text evidence="1">The sequence shown here is derived from an EMBL/GenBank/DDBJ whole genome shotgun (WGS) entry which is preliminary data.</text>
</comment>
<dbReference type="EMBL" id="WHWB01033157">
    <property type="protein sequence ID" value="KAJ7421643.1"/>
    <property type="molecule type" value="Genomic_DNA"/>
</dbReference>
<organism evidence="1 2">
    <name type="scientific">Willisornis vidua</name>
    <name type="common">Xingu scale-backed antbird</name>
    <dbReference type="NCBI Taxonomy" id="1566151"/>
    <lineage>
        <taxon>Eukaryota</taxon>
        <taxon>Metazoa</taxon>
        <taxon>Chordata</taxon>
        <taxon>Craniata</taxon>
        <taxon>Vertebrata</taxon>
        <taxon>Euteleostomi</taxon>
        <taxon>Archelosauria</taxon>
        <taxon>Archosauria</taxon>
        <taxon>Dinosauria</taxon>
        <taxon>Saurischia</taxon>
        <taxon>Theropoda</taxon>
        <taxon>Coelurosauria</taxon>
        <taxon>Aves</taxon>
        <taxon>Neognathae</taxon>
        <taxon>Neoaves</taxon>
        <taxon>Telluraves</taxon>
        <taxon>Australaves</taxon>
        <taxon>Passeriformes</taxon>
        <taxon>Thamnophilidae</taxon>
        <taxon>Willisornis</taxon>
    </lineage>
</organism>
<dbReference type="Proteomes" id="UP001145742">
    <property type="component" value="Unassembled WGS sequence"/>
</dbReference>
<sequence>MILKVSSNPDNTMIHDPDNIDSPTRGYVLLDLLVISASELTGNTEIGDSPGCSDPALVEFAVLRDVSQVNKLAIPEMNAEEGREVSCTNYCNAFAKVNRSIVFLQVHISLKYV</sequence>
<keyword evidence="2" id="KW-1185">Reference proteome</keyword>
<gene>
    <name evidence="1" type="ORF">WISP_41685</name>
</gene>
<name>A0ABQ9DL49_9PASS</name>
<evidence type="ECO:0000313" key="2">
    <source>
        <dbReference type="Proteomes" id="UP001145742"/>
    </source>
</evidence>
<reference evidence="1" key="1">
    <citation type="submission" date="2019-10" db="EMBL/GenBank/DDBJ databases">
        <authorList>
            <person name="Soares A.E.R."/>
            <person name="Aleixo A."/>
            <person name="Schneider P."/>
            <person name="Miyaki C.Y."/>
            <person name="Schneider M.P."/>
            <person name="Mello C."/>
            <person name="Vasconcelos A.T.R."/>
        </authorList>
    </citation>
    <scope>NUCLEOTIDE SEQUENCE</scope>
    <source>
        <tissue evidence="1">Muscle</tissue>
    </source>
</reference>
<protein>
    <submittedName>
        <fullName evidence="1">Uncharacterized protein</fullName>
    </submittedName>
</protein>
<accession>A0ABQ9DL49</accession>
<proteinExistence type="predicted"/>